<accession>A0A2T0BC38</accession>
<dbReference type="EMBL" id="PVXQ01000029">
    <property type="protein sequence ID" value="PRR81454.1"/>
    <property type="molecule type" value="Genomic_DNA"/>
</dbReference>
<dbReference type="RefSeq" id="WP_106060413.1">
    <property type="nucleotide sequence ID" value="NZ_PVXQ01000029.1"/>
</dbReference>
<evidence type="ECO:0000313" key="3">
    <source>
        <dbReference type="Proteomes" id="UP000239471"/>
    </source>
</evidence>
<keyword evidence="1" id="KW-0812">Transmembrane</keyword>
<feature type="transmembrane region" description="Helical" evidence="1">
    <location>
        <begin position="23"/>
        <end position="42"/>
    </location>
</feature>
<comment type="caution">
    <text evidence="2">The sequence shown here is derived from an EMBL/GenBank/DDBJ whole genome shotgun (WGS) entry which is preliminary data.</text>
</comment>
<evidence type="ECO:0000256" key="1">
    <source>
        <dbReference type="SAM" id="Phobius"/>
    </source>
</evidence>
<protein>
    <submittedName>
        <fullName evidence="2">Fimbrial assembly protein</fullName>
    </submittedName>
</protein>
<name>A0A2T0BC38_9CLOT</name>
<evidence type="ECO:0000313" key="2">
    <source>
        <dbReference type="EMBL" id="PRR81454.1"/>
    </source>
</evidence>
<organism evidence="2 3">
    <name type="scientific">Clostridium vincentii</name>
    <dbReference type="NCBI Taxonomy" id="52704"/>
    <lineage>
        <taxon>Bacteria</taxon>
        <taxon>Bacillati</taxon>
        <taxon>Bacillota</taxon>
        <taxon>Clostridia</taxon>
        <taxon>Eubacteriales</taxon>
        <taxon>Clostridiaceae</taxon>
        <taxon>Clostridium</taxon>
    </lineage>
</organism>
<keyword evidence="1" id="KW-0472">Membrane</keyword>
<reference evidence="2 3" key="1">
    <citation type="submission" date="2018-03" db="EMBL/GenBank/DDBJ databases">
        <title>Genome sequence of Clostridium vincentii DSM 10228.</title>
        <authorList>
            <person name="Poehlein A."/>
            <person name="Daniel R."/>
        </authorList>
    </citation>
    <scope>NUCLEOTIDE SEQUENCE [LARGE SCALE GENOMIC DNA]</scope>
    <source>
        <strain evidence="2 3">DSM 10228</strain>
    </source>
</reference>
<dbReference type="Proteomes" id="UP000239471">
    <property type="component" value="Unassembled WGS sequence"/>
</dbReference>
<proteinExistence type="predicted"/>
<dbReference type="InterPro" id="IPR007813">
    <property type="entry name" value="PilN"/>
</dbReference>
<gene>
    <name evidence="2" type="ORF">CLVI_24810</name>
</gene>
<sequence length="182" mass="20354">MKRDMNFFSTSQGIKKEAKDKKIYIYSLVVFLAIVIIGTLAWNSINLHLTGKEIDDYTAKLEATDIQQKLTEFKEATIKTNALNKYESDLKIIAEAVDSKDVVNTKLLNEISSTLPTEVSFDTISITNSVITMQAKASNRTSIGEIEHNLKELAFIQDVYIGGIAGDTEYTFDLKCTLKDVD</sequence>
<dbReference type="AlphaFoldDB" id="A0A2T0BC38"/>
<keyword evidence="1" id="KW-1133">Transmembrane helix</keyword>
<dbReference type="OrthoDB" id="1707667at2"/>
<dbReference type="Pfam" id="PF05137">
    <property type="entry name" value="PilN"/>
    <property type="match status" value="1"/>
</dbReference>
<keyword evidence="3" id="KW-1185">Reference proteome</keyword>